<feature type="transmembrane region" description="Helical" evidence="1">
    <location>
        <begin position="115"/>
        <end position="145"/>
    </location>
</feature>
<keyword evidence="1" id="KW-0472">Membrane</keyword>
<feature type="transmembrane region" description="Helical" evidence="1">
    <location>
        <begin position="69"/>
        <end position="94"/>
    </location>
</feature>
<organism evidence="2">
    <name type="scientific">bioreactor metagenome</name>
    <dbReference type="NCBI Taxonomy" id="1076179"/>
    <lineage>
        <taxon>unclassified sequences</taxon>
        <taxon>metagenomes</taxon>
        <taxon>ecological metagenomes</taxon>
    </lineage>
</organism>
<feature type="transmembrane region" description="Helical" evidence="1">
    <location>
        <begin position="203"/>
        <end position="226"/>
    </location>
</feature>
<protein>
    <recommendedName>
        <fullName evidence="3">ABC-2 family transporter protein</fullName>
    </recommendedName>
</protein>
<feature type="transmembrane region" description="Helical" evidence="1">
    <location>
        <begin position="15"/>
        <end position="32"/>
    </location>
</feature>
<proteinExistence type="predicted"/>
<sequence>MILNELKRVITSKKFIIVILIGLLIASVSVYIDIKQYIFFNYDAPDIQTPELQEKVKAMVESGLNKYSVFFSSFLMSIVTMPILSVLPFALSYIEDKEYGIIKQIDMRINHKKYILSKLLVNGIAGGLAIIIPTIILSILIFTFFKGDIAGFYGYGQIGGPFAKLLTEKFSLYIIIHIFINFILGFAYASIGLAVSAFIKNKIAIILSPFLFWILGSIFCSVLNIYNYSPSAISQFYRSVGMTASNIFIEIIFIIVLFSTLFLSKTRKDDIYEQ</sequence>
<dbReference type="EMBL" id="VSSQ01000468">
    <property type="protein sequence ID" value="MPL95463.1"/>
    <property type="molecule type" value="Genomic_DNA"/>
</dbReference>
<accession>A0A644VYT0</accession>
<name>A0A644VYT0_9ZZZZ</name>
<comment type="caution">
    <text evidence="2">The sequence shown here is derived from an EMBL/GenBank/DDBJ whole genome shotgun (WGS) entry which is preliminary data.</text>
</comment>
<feature type="transmembrane region" description="Helical" evidence="1">
    <location>
        <begin position="170"/>
        <end position="191"/>
    </location>
</feature>
<keyword evidence="1" id="KW-1133">Transmembrane helix</keyword>
<evidence type="ECO:0008006" key="3">
    <source>
        <dbReference type="Google" id="ProtNLM"/>
    </source>
</evidence>
<keyword evidence="1" id="KW-0812">Transmembrane</keyword>
<gene>
    <name evidence="2" type="ORF">SDC9_41634</name>
</gene>
<reference evidence="2" key="1">
    <citation type="submission" date="2019-08" db="EMBL/GenBank/DDBJ databases">
        <authorList>
            <person name="Kucharzyk K."/>
            <person name="Murdoch R.W."/>
            <person name="Higgins S."/>
            <person name="Loffler F."/>
        </authorList>
    </citation>
    <scope>NUCLEOTIDE SEQUENCE</scope>
</reference>
<feature type="transmembrane region" description="Helical" evidence="1">
    <location>
        <begin position="246"/>
        <end position="264"/>
    </location>
</feature>
<evidence type="ECO:0000256" key="1">
    <source>
        <dbReference type="SAM" id="Phobius"/>
    </source>
</evidence>
<evidence type="ECO:0000313" key="2">
    <source>
        <dbReference type="EMBL" id="MPL95463.1"/>
    </source>
</evidence>
<dbReference type="AlphaFoldDB" id="A0A644VYT0"/>